<comment type="similarity">
    <text evidence="1">Belongs to the SAPS family.</text>
</comment>
<organism evidence="3 4">
    <name type="scientific">Genlisea aurea</name>
    <dbReference type="NCBI Taxonomy" id="192259"/>
    <lineage>
        <taxon>Eukaryota</taxon>
        <taxon>Viridiplantae</taxon>
        <taxon>Streptophyta</taxon>
        <taxon>Embryophyta</taxon>
        <taxon>Tracheophyta</taxon>
        <taxon>Spermatophyta</taxon>
        <taxon>Magnoliopsida</taxon>
        <taxon>eudicotyledons</taxon>
        <taxon>Gunneridae</taxon>
        <taxon>Pentapetalae</taxon>
        <taxon>asterids</taxon>
        <taxon>lamiids</taxon>
        <taxon>Lamiales</taxon>
        <taxon>Lentibulariaceae</taxon>
        <taxon>Genlisea</taxon>
    </lineage>
</organism>
<dbReference type="OrthoDB" id="295029at2759"/>
<feature type="non-terminal residue" evidence="3">
    <location>
        <position position="473"/>
    </location>
</feature>
<keyword evidence="4" id="KW-1185">Reference proteome</keyword>
<evidence type="ECO:0000313" key="4">
    <source>
        <dbReference type="Proteomes" id="UP000015453"/>
    </source>
</evidence>
<dbReference type="PANTHER" id="PTHR12634:SF8">
    <property type="entry name" value="FIERY MOUNTAIN, ISOFORM D"/>
    <property type="match status" value="1"/>
</dbReference>
<keyword evidence="2" id="KW-0131">Cell cycle</keyword>
<protein>
    <submittedName>
        <fullName evidence="3">Uncharacterized protein</fullName>
    </submittedName>
</protein>
<comment type="caution">
    <text evidence="3">The sequence shown here is derived from an EMBL/GenBank/DDBJ whole genome shotgun (WGS) entry which is preliminary data.</text>
</comment>
<sequence length="473" mass="53120">MFWKLTALSASSPVETVLDKENFTLEELLEEEEIIQECKALNSRLINFLRDRYQVEQLLHYIIDEAPEDADSRRAFKFPFVACEIFTCEIDVILKTLVEEEELMTLLFSFLEPNRAHSALLAGYFSKVVICLMLRKSIHLMNYVKAHQDVFVRLVDLIGITSIMEVLVRLVGADDRLYTNSSDVMQWLADSNLLEMIVDKLNAANSCEIHANAAETLCSITRTAPSPLATKLSSLSFVTRIFGHALEDLHSKSSLVNSLSVCISLLDPKRSLPPPVMYSFRNQRAYESPLRVNAETVSAMLPHLGEFLSDQLLRLLIVKSDENILPTTFGELKPPLGKHRLKVVEFLSVLLKSGNEAAVKALVGAGAIQRILDLFFEYPYNNALHHHVESIVFSVLESKDDSIVDHLLLDCNLIGKIIFSEKSPTVSGTPNLPTAPVSRREAPRAGYFGHLTRISNKLIQLGNSDSHIQKYLQ</sequence>
<dbReference type="InterPro" id="IPR007587">
    <property type="entry name" value="SAPS"/>
</dbReference>
<evidence type="ECO:0000256" key="1">
    <source>
        <dbReference type="ARBA" id="ARBA00006180"/>
    </source>
</evidence>
<dbReference type="PANTHER" id="PTHR12634">
    <property type="entry name" value="SIT4 YEAST -ASSOCIATING PROTEIN-RELATED"/>
    <property type="match status" value="1"/>
</dbReference>
<reference evidence="3 4" key="1">
    <citation type="journal article" date="2013" name="BMC Genomics">
        <title>The miniature genome of a carnivorous plant Genlisea aurea contains a low number of genes and short non-coding sequences.</title>
        <authorList>
            <person name="Leushkin E.V."/>
            <person name="Sutormin R.A."/>
            <person name="Nabieva E.R."/>
            <person name="Penin A.A."/>
            <person name="Kondrashov A.S."/>
            <person name="Logacheva M.D."/>
        </authorList>
    </citation>
    <scope>NUCLEOTIDE SEQUENCE [LARGE SCALE GENOMIC DNA]</scope>
</reference>
<dbReference type="Proteomes" id="UP000015453">
    <property type="component" value="Unassembled WGS sequence"/>
</dbReference>
<dbReference type="Pfam" id="PF04499">
    <property type="entry name" value="SAPS"/>
    <property type="match status" value="2"/>
</dbReference>
<dbReference type="GO" id="GO:0019903">
    <property type="term" value="F:protein phosphatase binding"/>
    <property type="evidence" value="ECO:0007669"/>
    <property type="project" value="InterPro"/>
</dbReference>
<evidence type="ECO:0000256" key="2">
    <source>
        <dbReference type="ARBA" id="ARBA00023306"/>
    </source>
</evidence>
<name>S8DP65_9LAMI</name>
<dbReference type="InterPro" id="IPR016024">
    <property type="entry name" value="ARM-type_fold"/>
</dbReference>
<dbReference type="EMBL" id="AUSU01004588">
    <property type="protein sequence ID" value="EPS64818.1"/>
    <property type="molecule type" value="Genomic_DNA"/>
</dbReference>
<proteinExistence type="inferred from homology"/>
<dbReference type="GO" id="GO:0019888">
    <property type="term" value="F:protein phosphatase regulator activity"/>
    <property type="evidence" value="ECO:0007669"/>
    <property type="project" value="TreeGrafter"/>
</dbReference>
<gene>
    <name evidence="3" type="ORF">M569_09960</name>
</gene>
<accession>S8DP65</accession>
<dbReference type="AlphaFoldDB" id="S8DP65"/>
<dbReference type="SUPFAM" id="SSF48371">
    <property type="entry name" value="ARM repeat"/>
    <property type="match status" value="1"/>
</dbReference>
<evidence type="ECO:0000313" key="3">
    <source>
        <dbReference type="EMBL" id="EPS64818.1"/>
    </source>
</evidence>